<dbReference type="GO" id="GO:0140359">
    <property type="term" value="F:ABC-type transporter activity"/>
    <property type="evidence" value="ECO:0007669"/>
    <property type="project" value="InterPro"/>
</dbReference>
<dbReference type="EMBL" id="PXNP01000016">
    <property type="protein sequence ID" value="PSF12125.1"/>
    <property type="molecule type" value="Genomic_DNA"/>
</dbReference>
<dbReference type="GO" id="GO:0005524">
    <property type="term" value="F:ATP binding"/>
    <property type="evidence" value="ECO:0007669"/>
    <property type="project" value="UniProtKB-KW"/>
</dbReference>
<dbReference type="InterPro" id="IPR003439">
    <property type="entry name" value="ABC_transporter-like_ATP-bd"/>
</dbReference>
<dbReference type="GO" id="GO:0016887">
    <property type="term" value="F:ATP hydrolysis activity"/>
    <property type="evidence" value="ECO:0007669"/>
    <property type="project" value="InterPro"/>
</dbReference>
<dbReference type="InterPro" id="IPR014223">
    <property type="entry name" value="ABC_CydC/D"/>
</dbReference>
<dbReference type="PANTHER" id="PTHR24221">
    <property type="entry name" value="ATP-BINDING CASSETTE SUB-FAMILY B"/>
    <property type="match status" value="1"/>
</dbReference>
<evidence type="ECO:0000313" key="10">
    <source>
        <dbReference type="EMBL" id="PSF12125.1"/>
    </source>
</evidence>
<feature type="transmembrane region" description="Helical" evidence="7">
    <location>
        <begin position="258"/>
        <end position="275"/>
    </location>
</feature>
<name>A0A2T1KPV1_9GAMM</name>
<dbReference type="PROSITE" id="PS50929">
    <property type="entry name" value="ABC_TM1F"/>
    <property type="match status" value="1"/>
</dbReference>
<evidence type="ECO:0000313" key="11">
    <source>
        <dbReference type="Proteomes" id="UP000239866"/>
    </source>
</evidence>
<dbReference type="AlphaFoldDB" id="A0A2T1KPV1"/>
<dbReference type="SUPFAM" id="SSF90123">
    <property type="entry name" value="ABC transporter transmembrane region"/>
    <property type="match status" value="1"/>
</dbReference>
<evidence type="ECO:0000256" key="6">
    <source>
        <dbReference type="ARBA" id="ARBA00023136"/>
    </source>
</evidence>
<dbReference type="SUPFAM" id="SSF52540">
    <property type="entry name" value="P-loop containing nucleoside triphosphate hydrolases"/>
    <property type="match status" value="1"/>
</dbReference>
<feature type="transmembrane region" description="Helical" evidence="7">
    <location>
        <begin position="21"/>
        <end position="41"/>
    </location>
</feature>
<dbReference type="GO" id="GO:0034040">
    <property type="term" value="F:ATPase-coupled lipid transmembrane transporter activity"/>
    <property type="evidence" value="ECO:0007669"/>
    <property type="project" value="TreeGrafter"/>
</dbReference>
<evidence type="ECO:0000256" key="1">
    <source>
        <dbReference type="ARBA" id="ARBA00004651"/>
    </source>
</evidence>
<evidence type="ECO:0000256" key="3">
    <source>
        <dbReference type="ARBA" id="ARBA00022741"/>
    </source>
</evidence>
<dbReference type="InterPro" id="IPR036640">
    <property type="entry name" value="ABC1_TM_sf"/>
</dbReference>
<dbReference type="Pfam" id="PF00005">
    <property type="entry name" value="ABC_tran"/>
    <property type="match status" value="1"/>
</dbReference>
<comment type="subcellular location">
    <subcellularLocation>
        <location evidence="1">Cell membrane</location>
        <topology evidence="1">Multi-pass membrane protein</topology>
    </subcellularLocation>
</comment>
<keyword evidence="5 7" id="KW-1133">Transmembrane helix</keyword>
<organism evidence="10 11">
    <name type="scientific">Marinobacter fuscus</name>
    <dbReference type="NCBI Taxonomy" id="2109942"/>
    <lineage>
        <taxon>Bacteria</taxon>
        <taxon>Pseudomonadati</taxon>
        <taxon>Pseudomonadota</taxon>
        <taxon>Gammaproteobacteria</taxon>
        <taxon>Pseudomonadales</taxon>
        <taxon>Marinobacteraceae</taxon>
        <taxon>Marinobacter</taxon>
    </lineage>
</organism>
<sequence>MPDLKPWLALIFRRRGRLVNGALLLLGTLLSGIGLLALSGWFLTETALVGLLLAAGVQASINLYVPGGGIRFFAVSRTVFRYLERVYNHNTVLQLLTDIRVAYFDQLAARTGSERRARTGAQWLSRLTADVDALDTLYLRLIAPASLAALVTLVLAGLVWLLLSGPIALVVAALLGFAFVLSSWLVYQRTRQSSGQLNDRQENLRSELVEHLEGFAELTAANRTGKTTARLMRRSIELARSQARIDTRTGWHQAGAQLLINLAAVLSLWLGFYLFEQGVVTGPVLVLVPIALLGLAEVYAMLPEAFGKLGATRAAARRLSTDSRAVAETTGTSRLRSEPLTGGLRAQDITVGHPGQAPLLTHFSLELDAGNTVGIVGVSGSGKSTLADTLAGMIPPMAGHVDSEAVAYLTQSTMIFEDTVRANLLLANPGADDGALWRVLELVELAERLAQRPEGLDTWLGSAGSRLSGGEARRLALARVLLSPAPVVILDEPFTGVDSATRERVSPALSRWLEGRTVVCLGHGPEALLASDRVLHL</sequence>
<dbReference type="InterPro" id="IPR011527">
    <property type="entry name" value="ABC1_TM_dom"/>
</dbReference>
<dbReference type="PROSITE" id="PS00211">
    <property type="entry name" value="ABC_TRANSPORTER_1"/>
    <property type="match status" value="1"/>
</dbReference>
<feature type="domain" description="ABC transporter" evidence="8">
    <location>
        <begin position="344"/>
        <end position="537"/>
    </location>
</feature>
<keyword evidence="2 7" id="KW-0812">Transmembrane</keyword>
<evidence type="ECO:0000256" key="2">
    <source>
        <dbReference type="ARBA" id="ARBA00022692"/>
    </source>
</evidence>
<proteinExistence type="predicted"/>
<keyword evidence="11" id="KW-1185">Reference proteome</keyword>
<feature type="domain" description="ABC transmembrane type-1" evidence="9">
    <location>
        <begin position="21"/>
        <end position="311"/>
    </location>
</feature>
<protein>
    <submittedName>
        <fullName evidence="10">Thiol reductant ABC exporter subunit CydC</fullName>
    </submittedName>
</protein>
<evidence type="ECO:0000259" key="9">
    <source>
        <dbReference type="PROSITE" id="PS50929"/>
    </source>
</evidence>
<dbReference type="GO" id="GO:0045454">
    <property type="term" value="P:cell redox homeostasis"/>
    <property type="evidence" value="ECO:0007669"/>
    <property type="project" value="InterPro"/>
</dbReference>
<dbReference type="SMART" id="SM00382">
    <property type="entry name" value="AAA"/>
    <property type="match status" value="1"/>
</dbReference>
<dbReference type="InterPro" id="IPR017871">
    <property type="entry name" value="ABC_transporter-like_CS"/>
</dbReference>
<reference evidence="10 11" key="1">
    <citation type="submission" date="2018-03" db="EMBL/GenBank/DDBJ databases">
        <title>Marinobacter brunus sp. nov., a marine bacterium of Gamma-proteobacteria isolated from the surface seawater of the South China Sea.</title>
        <authorList>
            <person name="Cheng H."/>
            <person name="Wu Y.-H."/>
            <person name="Xamxidin M."/>
            <person name="Xu X.-W."/>
        </authorList>
    </citation>
    <scope>NUCLEOTIDE SEQUENCE [LARGE SCALE GENOMIC DNA]</scope>
    <source>
        <strain evidence="10 11">NH169-3</strain>
    </source>
</reference>
<dbReference type="NCBIfam" id="TIGR02868">
    <property type="entry name" value="CydC"/>
    <property type="match status" value="1"/>
</dbReference>
<dbReference type="PANTHER" id="PTHR24221:SF654">
    <property type="entry name" value="ATP-BINDING CASSETTE SUB-FAMILY B MEMBER 6"/>
    <property type="match status" value="1"/>
</dbReference>
<dbReference type="PROSITE" id="PS50893">
    <property type="entry name" value="ABC_TRANSPORTER_2"/>
    <property type="match status" value="1"/>
</dbReference>
<dbReference type="InterPro" id="IPR039421">
    <property type="entry name" value="Type_1_exporter"/>
</dbReference>
<dbReference type="Gene3D" id="1.20.1560.10">
    <property type="entry name" value="ABC transporter type 1, transmembrane domain"/>
    <property type="match status" value="1"/>
</dbReference>
<keyword evidence="6 7" id="KW-0472">Membrane</keyword>
<dbReference type="GO" id="GO:0005886">
    <property type="term" value="C:plasma membrane"/>
    <property type="evidence" value="ECO:0007669"/>
    <property type="project" value="UniProtKB-SubCell"/>
</dbReference>
<dbReference type="InterPro" id="IPR027417">
    <property type="entry name" value="P-loop_NTPase"/>
</dbReference>
<gene>
    <name evidence="10" type="primary">cydC</name>
    <name evidence="10" type="ORF">C7H09_04390</name>
</gene>
<keyword evidence="3" id="KW-0547">Nucleotide-binding</keyword>
<evidence type="ECO:0000256" key="4">
    <source>
        <dbReference type="ARBA" id="ARBA00022840"/>
    </source>
</evidence>
<dbReference type="Pfam" id="PF00664">
    <property type="entry name" value="ABC_membrane"/>
    <property type="match status" value="1"/>
</dbReference>
<feature type="transmembrane region" description="Helical" evidence="7">
    <location>
        <begin position="47"/>
        <end position="65"/>
    </location>
</feature>
<dbReference type="Gene3D" id="3.40.50.300">
    <property type="entry name" value="P-loop containing nucleotide triphosphate hydrolases"/>
    <property type="match status" value="1"/>
</dbReference>
<feature type="transmembrane region" description="Helical" evidence="7">
    <location>
        <begin position="281"/>
        <end position="302"/>
    </location>
</feature>
<dbReference type="Proteomes" id="UP000239866">
    <property type="component" value="Unassembled WGS sequence"/>
</dbReference>
<keyword evidence="4" id="KW-0067">ATP-binding</keyword>
<feature type="transmembrane region" description="Helical" evidence="7">
    <location>
        <begin position="167"/>
        <end position="187"/>
    </location>
</feature>
<accession>A0A2T1KPV1</accession>
<dbReference type="OrthoDB" id="9802264at2"/>
<dbReference type="RefSeq" id="WP_106761403.1">
    <property type="nucleotide sequence ID" value="NZ_PXNP01000016.1"/>
</dbReference>
<dbReference type="InterPro" id="IPR003593">
    <property type="entry name" value="AAA+_ATPase"/>
</dbReference>
<dbReference type="GO" id="GO:0034775">
    <property type="term" value="P:glutathione transmembrane transport"/>
    <property type="evidence" value="ECO:0007669"/>
    <property type="project" value="InterPro"/>
</dbReference>
<comment type="caution">
    <text evidence="10">The sequence shown here is derived from an EMBL/GenBank/DDBJ whole genome shotgun (WGS) entry which is preliminary data.</text>
</comment>
<evidence type="ECO:0000256" key="7">
    <source>
        <dbReference type="SAM" id="Phobius"/>
    </source>
</evidence>
<feature type="transmembrane region" description="Helical" evidence="7">
    <location>
        <begin position="137"/>
        <end position="161"/>
    </location>
</feature>
<evidence type="ECO:0000256" key="5">
    <source>
        <dbReference type="ARBA" id="ARBA00022989"/>
    </source>
</evidence>
<evidence type="ECO:0000259" key="8">
    <source>
        <dbReference type="PROSITE" id="PS50893"/>
    </source>
</evidence>